<organism evidence="1 2">
    <name type="scientific">Eiseniibacteriota bacterium</name>
    <dbReference type="NCBI Taxonomy" id="2212470"/>
    <lineage>
        <taxon>Bacteria</taxon>
        <taxon>Candidatus Eiseniibacteriota</taxon>
    </lineage>
</organism>
<dbReference type="Pfam" id="PF17170">
    <property type="entry name" value="DUF5128"/>
    <property type="match status" value="1"/>
</dbReference>
<protein>
    <submittedName>
        <fullName evidence="1">6-bladed beta-propeller</fullName>
    </submittedName>
</protein>
<dbReference type="Proteomes" id="UP001593833">
    <property type="component" value="Unassembled WGS sequence"/>
</dbReference>
<evidence type="ECO:0000313" key="1">
    <source>
        <dbReference type="EMBL" id="MFC1573222.1"/>
    </source>
</evidence>
<dbReference type="Gene3D" id="2.120.10.30">
    <property type="entry name" value="TolB, C-terminal domain"/>
    <property type="match status" value="1"/>
</dbReference>
<proteinExistence type="predicted"/>
<gene>
    <name evidence="1" type="ORF">ACFL6M_06445</name>
</gene>
<name>A0ABV6YLM0_UNCEI</name>
<sequence>MTVLLSGPACRFSLLTWLFLHLIAIGAPSAGEWKGKRVVKDGIVHVMNPAEPMEPPAIYDLKELWRLESETEDGELVFGLIDSVVEDDLGNIYALDSQLNTVHVISPDGEYLRSIGRGGEGPGEFRRPSQLFLSDSGLVGVADMGKDCITLLTQAGDPAGEWRPNSEDYYRLSITEAHPIPAGYVASVDGIKHTDQSIINTSFAAIYDHTGRRLTDGIGVTNTRARGVPWVFDEEKIYAFRLLGATENGRAIASTSYIDYSFWIFSADGSSDMVVERRHDPIRRDEAKQSEETSYWEGCYRDLDRERIVVSEFERTLWRVLPRDDDTFWVVSINSWTDLPVGAAETLDEFNDEGQFVRRIILRKKISPDDDLVYHLHNRILVFAGGSSSVMAAVGAVADDADDGDPSERLLLPAAICCELARVN</sequence>
<dbReference type="InterPro" id="IPR011042">
    <property type="entry name" value="6-blade_b-propeller_TolB-like"/>
</dbReference>
<reference evidence="1 2" key="1">
    <citation type="submission" date="2024-09" db="EMBL/GenBank/DDBJ databases">
        <authorList>
            <person name="D'Angelo T."/>
        </authorList>
    </citation>
    <scope>NUCLEOTIDE SEQUENCE [LARGE SCALE GENOMIC DNA]</scope>
    <source>
        <strain evidence="1">SAG AM-320-E07</strain>
    </source>
</reference>
<evidence type="ECO:0000313" key="2">
    <source>
        <dbReference type="Proteomes" id="UP001593833"/>
    </source>
</evidence>
<comment type="caution">
    <text evidence="1">The sequence shown here is derived from an EMBL/GenBank/DDBJ whole genome shotgun (WGS) entry which is preliminary data.</text>
</comment>
<accession>A0ABV6YLM0</accession>
<keyword evidence="2" id="KW-1185">Reference proteome</keyword>
<dbReference type="SUPFAM" id="SSF63829">
    <property type="entry name" value="Calcium-dependent phosphotriesterase"/>
    <property type="match status" value="1"/>
</dbReference>
<dbReference type="EMBL" id="JBHPKH010000098">
    <property type="protein sequence ID" value="MFC1573222.1"/>
    <property type="molecule type" value="Genomic_DNA"/>
</dbReference>